<evidence type="ECO:0000256" key="3">
    <source>
        <dbReference type="ARBA" id="ARBA00023002"/>
    </source>
</evidence>
<dbReference type="EMBL" id="PSRQ01000023">
    <property type="protein sequence ID" value="PWU23784.1"/>
    <property type="molecule type" value="Genomic_DNA"/>
</dbReference>
<evidence type="ECO:0000259" key="5">
    <source>
        <dbReference type="Pfam" id="PF21995"/>
    </source>
</evidence>
<accession>A0A317JPC5</accession>
<dbReference type="Gene3D" id="3.20.70.20">
    <property type="match status" value="3"/>
</dbReference>
<dbReference type="InterPro" id="IPR050862">
    <property type="entry name" value="RdRp_reductase_class-2"/>
</dbReference>
<evidence type="ECO:0000256" key="4">
    <source>
        <dbReference type="ARBA" id="ARBA00023285"/>
    </source>
</evidence>
<evidence type="ECO:0000256" key="2">
    <source>
        <dbReference type="ARBA" id="ARBA00022628"/>
    </source>
</evidence>
<keyword evidence="2" id="KW-0846">Cobalamin</keyword>
<feature type="domain" description="B12-dependent ribonucleotide reductase insertion" evidence="5">
    <location>
        <begin position="155"/>
        <end position="234"/>
    </location>
</feature>
<dbReference type="Pfam" id="PF21995">
    <property type="entry name" value="RNR-II_ins_dom"/>
    <property type="match status" value="1"/>
</dbReference>
<dbReference type="SUPFAM" id="SSF51998">
    <property type="entry name" value="PFL-like glycyl radical enzymes"/>
    <property type="match status" value="1"/>
</dbReference>
<evidence type="ECO:0000256" key="1">
    <source>
        <dbReference type="ARBA" id="ARBA00001922"/>
    </source>
</evidence>
<dbReference type="GO" id="GO:0031419">
    <property type="term" value="F:cobalamin binding"/>
    <property type="evidence" value="ECO:0007669"/>
    <property type="project" value="UniProtKB-KW"/>
</dbReference>
<organism evidence="6 7">
    <name type="scientific">Candidatus Cerribacteria bacterium 'Amazon FNV 2010 28 9'</name>
    <dbReference type="NCBI Taxonomy" id="2081795"/>
    <lineage>
        <taxon>Bacteria</taxon>
        <taxon>Candidatus Cerribacteria</taxon>
    </lineage>
</organism>
<keyword evidence="4" id="KW-0170">Cobalt</keyword>
<dbReference type="GO" id="GO:0004748">
    <property type="term" value="F:ribonucleoside-diphosphate reductase activity, thioredoxin disulfide as acceptor"/>
    <property type="evidence" value="ECO:0007669"/>
    <property type="project" value="TreeGrafter"/>
</dbReference>
<name>A0A317JPC5_9BACT</name>
<dbReference type="PANTHER" id="PTHR43371:SF1">
    <property type="entry name" value="RIBONUCLEOSIDE-DIPHOSPHATE REDUCTASE"/>
    <property type="match status" value="1"/>
</dbReference>
<sequence length="716" mass="81017">MKFEVRKLTPGMGEAVAKRTILRPKEDGTLETWGDVAKRVALGNVGLLPEKFSKERAKEFDILYKHIANGSMLMSGRHLQHGDETQNTRNMEVFTNCSTSSSSFILFYLLLNGSGVGRSYDDDMCVVNWDNMPIVHCVIDESHPDFVWGFDESVKDARHKYKDAIWYEVPDSREGWASAVEKMETLAFEKKWADKTLILDFSKVRAKGAPIGGMQNRPASGPKPLMNAISRVATVKDAGMSAWKQAMFIDHYLAECVLVGGARRAARIATKVWTDSEIFDFIEIKRGGFLWSANNSVAVDEKFWKQKTKHSQKVLEAVMKASYFDGTGEPGFVNQHRLVQNDDHYDGYLNGKYAQSAKYKPLKDTEKMLSLIARHAGAKYYAQIPNPCGEISLNMLGGYCVIGDVVPYFAPTDDDAEEAFRATARALIRVNLMDSLYNKEVKRTNRIGVSMTGLHEYAWNRFGYGFRDLINEKKSKDFWMMLSRFKRAVVEESAAYSAHLGVVVPHTNTTIKPAGTTSKLFGLTEGAHLPSMREYIRWVQFRNDDPLVKKYKRMKYPIKELKSYSGTTVVGFPTQPEICKLGMDGALVTAGEATPEEQYKWLMLLEKYWIQGVDESGKALEDTGNQVSYTLKYDPQKVNYKQFAKMLKKYQSQIKCCSVMPQVDSTAYEYQPEQAVTISEFMKVVNEIETDEELKDKVEEDIDMETLKCASGACPI</sequence>
<dbReference type="PANTHER" id="PTHR43371">
    <property type="entry name" value="VITAMIN B12-DEPENDENT RIBONUCLEOTIDE REDUCTASE"/>
    <property type="match status" value="1"/>
</dbReference>
<keyword evidence="3" id="KW-0560">Oxidoreductase</keyword>
<protein>
    <submittedName>
        <fullName evidence="6">Ribonucleoside-diphosphate reductase</fullName>
    </submittedName>
</protein>
<evidence type="ECO:0000313" key="6">
    <source>
        <dbReference type="EMBL" id="PWU23784.1"/>
    </source>
</evidence>
<evidence type="ECO:0000313" key="7">
    <source>
        <dbReference type="Proteomes" id="UP000246104"/>
    </source>
</evidence>
<proteinExistence type="predicted"/>
<dbReference type="InterPro" id="IPR054158">
    <property type="entry name" value="RNR-II_ins_dom"/>
</dbReference>
<dbReference type="AlphaFoldDB" id="A0A317JPC5"/>
<dbReference type="Proteomes" id="UP000246104">
    <property type="component" value="Unassembled WGS sequence"/>
</dbReference>
<gene>
    <name evidence="6" type="ORF">C5B42_01940</name>
</gene>
<reference evidence="6 7" key="1">
    <citation type="submission" date="2018-02" db="EMBL/GenBank/DDBJ databases">
        <title>Genomic Reconstructions from Amazon Rainforest and Pasture Soil Reveal Novel Insights into the Physiology of Candidate Phyla in Tropical Sites.</title>
        <authorList>
            <person name="Kroeger M.E."/>
            <person name="Delmont T."/>
            <person name="Eren A.M."/>
            <person name="Guo J."/>
            <person name="Meyer K.M."/>
            <person name="Khan K."/>
            <person name="Rodrigues J.L.M."/>
            <person name="Bohannan B.J.M."/>
            <person name="Tringe S."/>
            <person name="Borges C.D."/>
            <person name="Tiedje J."/>
            <person name="Tsai S.M."/>
            <person name="Nusslein K."/>
        </authorList>
    </citation>
    <scope>NUCLEOTIDE SEQUENCE [LARGE SCALE GENOMIC DNA]</scope>
    <source>
        <strain evidence="6">Amazon FNV 2010 28 9</strain>
    </source>
</reference>
<comment type="caution">
    <text evidence="6">The sequence shown here is derived from an EMBL/GenBank/DDBJ whole genome shotgun (WGS) entry which is preliminary data.</text>
</comment>
<comment type="cofactor">
    <cofactor evidence="1">
        <name>adenosylcob(III)alamin</name>
        <dbReference type="ChEBI" id="CHEBI:18408"/>
    </cofactor>
</comment>